<evidence type="ECO:0000259" key="1">
    <source>
        <dbReference type="Pfam" id="PF01965"/>
    </source>
</evidence>
<accession>A0A841IV10</accession>
<reference evidence="2 3" key="1">
    <citation type="submission" date="2020-08" db="EMBL/GenBank/DDBJ databases">
        <title>Genomic Encyclopedia of Type Strains, Phase IV (KMG-IV): sequencing the most valuable type-strain genomes for metagenomic binning, comparative biology and taxonomic classification.</title>
        <authorList>
            <person name="Goeker M."/>
        </authorList>
    </citation>
    <scope>NUCLEOTIDE SEQUENCE [LARGE SCALE GENOMIC DNA]</scope>
    <source>
        <strain evidence="2 3">DSM 102255</strain>
    </source>
</reference>
<dbReference type="InterPro" id="IPR052158">
    <property type="entry name" value="INH-QAR"/>
</dbReference>
<name>A0A841IV10_9SPHN</name>
<dbReference type="AlphaFoldDB" id="A0A841IV10"/>
<dbReference type="PANTHER" id="PTHR43130">
    <property type="entry name" value="ARAC-FAMILY TRANSCRIPTIONAL REGULATOR"/>
    <property type="match status" value="1"/>
</dbReference>
<protein>
    <submittedName>
        <fullName evidence="2">Transcriptional regulator GlxA family with amidase domain</fullName>
    </submittedName>
</protein>
<feature type="domain" description="DJ-1/PfpI" evidence="1">
    <location>
        <begin position="2"/>
        <end position="158"/>
    </location>
</feature>
<dbReference type="InterPro" id="IPR029062">
    <property type="entry name" value="Class_I_gatase-like"/>
</dbReference>
<keyword evidence="3" id="KW-1185">Reference proteome</keyword>
<dbReference type="PANTHER" id="PTHR43130:SF2">
    <property type="entry name" value="DJ-1_PFPI DOMAIN-CONTAINING PROTEIN"/>
    <property type="match status" value="1"/>
</dbReference>
<evidence type="ECO:0000313" key="3">
    <source>
        <dbReference type="Proteomes" id="UP000552700"/>
    </source>
</evidence>
<evidence type="ECO:0000313" key="2">
    <source>
        <dbReference type="EMBL" id="MBB6122513.1"/>
    </source>
</evidence>
<gene>
    <name evidence="2" type="ORF">FHS92_000220</name>
</gene>
<dbReference type="RefSeq" id="WP_184076718.1">
    <property type="nucleotide sequence ID" value="NZ_JACIJP010000001.1"/>
</dbReference>
<comment type="caution">
    <text evidence="2">The sequence shown here is derived from an EMBL/GenBank/DDBJ whole genome shotgun (WGS) entry which is preliminary data.</text>
</comment>
<sequence>MQIAVLTFDGFNELDSFIAATILNRMKPFGWSAHITSPTARVTSMNGVTVERQKPLAFANEADAVLIGSGINTRAIATDAELMSQINLDPSRQIIGAQCSGTLLLARLGLIGDLPACTDLTTKPWVIEAGVNVIDTPFVAHGNVATAGGCLASQYLAFWVIARGASPSDAENAIYYVAPVGQKTHYVEQAVTAVKPYLTADTETLADSADPRAGLS</sequence>
<dbReference type="SUPFAM" id="SSF52317">
    <property type="entry name" value="Class I glutamine amidotransferase-like"/>
    <property type="match status" value="1"/>
</dbReference>
<dbReference type="InterPro" id="IPR002818">
    <property type="entry name" value="DJ-1/PfpI"/>
</dbReference>
<dbReference type="Proteomes" id="UP000552700">
    <property type="component" value="Unassembled WGS sequence"/>
</dbReference>
<dbReference type="EMBL" id="JACIJP010000001">
    <property type="protein sequence ID" value="MBB6122513.1"/>
    <property type="molecule type" value="Genomic_DNA"/>
</dbReference>
<proteinExistence type="predicted"/>
<dbReference type="Pfam" id="PF01965">
    <property type="entry name" value="DJ-1_PfpI"/>
    <property type="match status" value="1"/>
</dbReference>
<dbReference type="Gene3D" id="3.40.50.880">
    <property type="match status" value="1"/>
</dbReference>
<organism evidence="2 3">
    <name type="scientific">Sphingobium subterraneum</name>
    <dbReference type="NCBI Taxonomy" id="627688"/>
    <lineage>
        <taxon>Bacteria</taxon>
        <taxon>Pseudomonadati</taxon>
        <taxon>Pseudomonadota</taxon>
        <taxon>Alphaproteobacteria</taxon>
        <taxon>Sphingomonadales</taxon>
        <taxon>Sphingomonadaceae</taxon>
        <taxon>Sphingobium</taxon>
    </lineage>
</organism>
<dbReference type="GO" id="GO:0006355">
    <property type="term" value="P:regulation of DNA-templated transcription"/>
    <property type="evidence" value="ECO:0007669"/>
    <property type="project" value="TreeGrafter"/>
</dbReference>